<sequence>MKPYFIWAEACCRLFIENEVRTIEKDIERWIGNQLKKLGCIYMKFVSPGNDGVPDRIIVLPGGGVIFVELKDTNGKLMANQRVQISRLRKQGALVFVVTGMSDAKLFVEDMERAIHGLSSTRVSKHCNTTNH</sequence>
<dbReference type="Pfam" id="PF08774">
    <property type="entry name" value="VRR_NUC"/>
    <property type="match status" value="1"/>
</dbReference>
<dbReference type="GO" id="GO:0004518">
    <property type="term" value="F:nuclease activity"/>
    <property type="evidence" value="ECO:0007669"/>
    <property type="project" value="UniProtKB-KW"/>
</dbReference>
<dbReference type="EMBL" id="BK032644">
    <property type="protein sequence ID" value="DAF52903.1"/>
    <property type="molecule type" value="Genomic_DNA"/>
</dbReference>
<protein>
    <submittedName>
        <fullName evidence="5">Nuclease</fullName>
    </submittedName>
</protein>
<dbReference type="GO" id="GO:0016788">
    <property type="term" value="F:hydrolase activity, acting on ester bonds"/>
    <property type="evidence" value="ECO:0007669"/>
    <property type="project" value="InterPro"/>
</dbReference>
<evidence type="ECO:0000256" key="3">
    <source>
        <dbReference type="ARBA" id="ARBA00022801"/>
    </source>
</evidence>
<evidence type="ECO:0000259" key="4">
    <source>
        <dbReference type="SMART" id="SM00990"/>
    </source>
</evidence>
<dbReference type="SMART" id="SM00990">
    <property type="entry name" value="VRR_NUC"/>
    <property type="match status" value="1"/>
</dbReference>
<reference evidence="5" key="1">
    <citation type="journal article" date="2021" name="Proc. Natl. Acad. Sci. U.S.A.">
        <title>A Catalog of Tens of Thousands of Viruses from Human Metagenomes Reveals Hidden Associations with Chronic Diseases.</title>
        <authorList>
            <person name="Tisza M.J."/>
            <person name="Buck C.B."/>
        </authorList>
    </citation>
    <scope>NUCLEOTIDE SEQUENCE</scope>
    <source>
        <strain evidence="5">CtGAB12</strain>
    </source>
</reference>
<comment type="cofactor">
    <cofactor evidence="1">
        <name>Mg(2+)</name>
        <dbReference type="ChEBI" id="CHEBI:18420"/>
    </cofactor>
</comment>
<evidence type="ECO:0000256" key="2">
    <source>
        <dbReference type="ARBA" id="ARBA00022722"/>
    </source>
</evidence>
<name>A0A8S5SQD4_9CAUD</name>
<feature type="domain" description="VRR-NUC" evidence="4">
    <location>
        <begin position="22"/>
        <end position="102"/>
    </location>
</feature>
<proteinExistence type="predicted"/>
<dbReference type="InterPro" id="IPR014883">
    <property type="entry name" value="VRR_NUC"/>
</dbReference>
<accession>A0A8S5SQD4</accession>
<keyword evidence="3" id="KW-0378">Hydrolase</keyword>
<keyword evidence="2" id="KW-0540">Nuclease</keyword>
<dbReference type="InterPro" id="IPR011856">
    <property type="entry name" value="tRNA_endonuc-like_dom_sf"/>
</dbReference>
<dbReference type="Gene3D" id="3.40.1350.10">
    <property type="match status" value="1"/>
</dbReference>
<evidence type="ECO:0000256" key="1">
    <source>
        <dbReference type="ARBA" id="ARBA00001946"/>
    </source>
</evidence>
<evidence type="ECO:0000313" key="5">
    <source>
        <dbReference type="EMBL" id="DAF52903.1"/>
    </source>
</evidence>
<organism evidence="5">
    <name type="scientific">Caudovirales sp. ctGAB12</name>
    <dbReference type="NCBI Taxonomy" id="2827632"/>
    <lineage>
        <taxon>Viruses</taxon>
        <taxon>Duplodnaviria</taxon>
        <taxon>Heunggongvirae</taxon>
        <taxon>Uroviricota</taxon>
        <taxon>Caudoviricetes</taxon>
    </lineage>
</organism>
<dbReference type="GO" id="GO:0003676">
    <property type="term" value="F:nucleic acid binding"/>
    <property type="evidence" value="ECO:0007669"/>
    <property type="project" value="InterPro"/>
</dbReference>